<reference evidence="2 3" key="1">
    <citation type="journal article" date="2023" name="Genome Announc.">
        <title>Pan-Genome Analyses of the Genus Cohnella and Proposal of the Novel Species Cohnella silvisoli sp. nov., Isolated from Forest Soil.</title>
        <authorList>
            <person name="Wang C."/>
            <person name="Mao L."/>
            <person name="Bao G."/>
            <person name="Zhu H."/>
        </authorList>
    </citation>
    <scope>NUCLEOTIDE SEQUENCE [LARGE SCALE GENOMIC DNA]</scope>
    <source>
        <strain evidence="2 3">NL03-T5-1</strain>
    </source>
</reference>
<dbReference type="Proteomes" id="UP001493487">
    <property type="component" value="Unassembled WGS sequence"/>
</dbReference>
<feature type="transmembrane region" description="Helical" evidence="1">
    <location>
        <begin position="71"/>
        <end position="88"/>
    </location>
</feature>
<feature type="transmembrane region" description="Helical" evidence="1">
    <location>
        <begin position="39"/>
        <end position="59"/>
    </location>
</feature>
<gene>
    <name evidence="2" type="ORF">QJS35_10580</name>
</gene>
<protein>
    <submittedName>
        <fullName evidence="2">Uncharacterized protein</fullName>
    </submittedName>
</protein>
<feature type="transmembrane region" description="Helical" evidence="1">
    <location>
        <begin position="12"/>
        <end position="33"/>
    </location>
</feature>
<evidence type="ECO:0000313" key="2">
    <source>
        <dbReference type="EMBL" id="MEQ4482842.1"/>
    </source>
</evidence>
<dbReference type="EMBL" id="JASKHM010000005">
    <property type="protein sequence ID" value="MEQ4482842.1"/>
    <property type="molecule type" value="Genomic_DNA"/>
</dbReference>
<feature type="transmembrane region" description="Helical" evidence="1">
    <location>
        <begin position="221"/>
        <end position="239"/>
    </location>
</feature>
<keyword evidence="1" id="KW-0812">Transmembrane</keyword>
<accession>A0ABV1KTR4</accession>
<name>A0ABV1KTR4_9BACL</name>
<sequence length="346" mass="39711">MVVHKLQRSTFWFFAITLLILMTDIISVRAFSLVEEDPVFVYAVMFDFMLVIPFLYWLFILRKKGKSIAKILPFPIVGALAVWLVLPAPMRSTVWNAVWPVELLIIVAEIAVIGYEIRTVYRVIKSFRSVSRQEPDTAEALRKAVRDGVGQGKLASLVLHDASLVYYLLFSWRKGKRVSDGTNLFSYHRKTNQVLYSAIITKIIIIEGIVVHLLLQQWSHWTAWILTIADLWLLALIWGDCRASVLQPIRIIGDSVRLRYGLRIQADIRLEDIADISSVREFHPDAKELKDAASSLVTPNIRIELKRPAKVNGLLFLPREVTRIYMALDEPEAFVQELRKRSVSQQ</sequence>
<feature type="transmembrane region" description="Helical" evidence="1">
    <location>
        <begin position="94"/>
        <end position="115"/>
    </location>
</feature>
<keyword evidence="3" id="KW-1185">Reference proteome</keyword>
<evidence type="ECO:0000313" key="3">
    <source>
        <dbReference type="Proteomes" id="UP001493487"/>
    </source>
</evidence>
<keyword evidence="1" id="KW-1133">Transmembrane helix</keyword>
<keyword evidence="1" id="KW-0472">Membrane</keyword>
<proteinExistence type="predicted"/>
<comment type="caution">
    <text evidence="2">The sequence shown here is derived from an EMBL/GenBank/DDBJ whole genome shotgun (WGS) entry which is preliminary data.</text>
</comment>
<organism evidence="2 3">
    <name type="scientific">Cohnella silvisoli</name>
    <dbReference type="NCBI Taxonomy" id="2873699"/>
    <lineage>
        <taxon>Bacteria</taxon>
        <taxon>Bacillati</taxon>
        <taxon>Bacillota</taxon>
        <taxon>Bacilli</taxon>
        <taxon>Bacillales</taxon>
        <taxon>Paenibacillaceae</taxon>
        <taxon>Cohnella</taxon>
    </lineage>
</organism>
<dbReference type="RefSeq" id="WP_232185548.1">
    <property type="nucleotide sequence ID" value="NZ_JAIOAP010000005.1"/>
</dbReference>
<evidence type="ECO:0000256" key="1">
    <source>
        <dbReference type="SAM" id="Phobius"/>
    </source>
</evidence>
<feature type="transmembrane region" description="Helical" evidence="1">
    <location>
        <begin position="194"/>
        <end position="215"/>
    </location>
</feature>